<dbReference type="KEGG" id="tpal:117644074"/>
<feature type="transmembrane region" description="Helical" evidence="1">
    <location>
        <begin position="143"/>
        <end position="163"/>
    </location>
</feature>
<dbReference type="GeneID" id="117644074"/>
<gene>
    <name evidence="3" type="primary">LOC117644074</name>
</gene>
<dbReference type="Proteomes" id="UP000515158">
    <property type="component" value="Unplaced"/>
</dbReference>
<dbReference type="InParanoid" id="A0A6P8YQD0"/>
<evidence type="ECO:0000313" key="2">
    <source>
        <dbReference type="Proteomes" id="UP000515158"/>
    </source>
</evidence>
<sequence>MGHAIQASTVDLEDCPLTRLLLDWQRFLQRKSSSAVLRFIVHLPSTKMGFYMTIVSWVVCGPIEVAATVATGASLTEAMVGIQWTTGTYSGIMCGYRMLRSRLLLSAVLADLAKCTHFLEKSGGAAMKDKLQRTARRKQRLGYFYLVYGVSTVFGVIATFATMRPHWAEAMVGIVTQGFATKAYSGPWLDEGAAERRVRLQMMQASTVRTIQFHGRGVGVFNRRACNNALRLWFRFLQGVLNLNARS</sequence>
<name>A0A6P8YQD0_THRPL</name>
<dbReference type="AlphaFoldDB" id="A0A6P8YQD0"/>
<keyword evidence="1" id="KW-0472">Membrane</keyword>
<proteinExistence type="predicted"/>
<organism evidence="3">
    <name type="scientific">Thrips palmi</name>
    <name type="common">Melon thrips</name>
    <dbReference type="NCBI Taxonomy" id="161013"/>
    <lineage>
        <taxon>Eukaryota</taxon>
        <taxon>Metazoa</taxon>
        <taxon>Ecdysozoa</taxon>
        <taxon>Arthropoda</taxon>
        <taxon>Hexapoda</taxon>
        <taxon>Insecta</taxon>
        <taxon>Pterygota</taxon>
        <taxon>Neoptera</taxon>
        <taxon>Paraneoptera</taxon>
        <taxon>Thysanoptera</taxon>
        <taxon>Terebrantia</taxon>
        <taxon>Thripoidea</taxon>
        <taxon>Thripidae</taxon>
        <taxon>Thrips</taxon>
    </lineage>
</organism>
<keyword evidence="1" id="KW-0812">Transmembrane</keyword>
<protein>
    <submittedName>
        <fullName evidence="3">Uncharacterized protein LOC117644074</fullName>
    </submittedName>
</protein>
<dbReference type="RefSeq" id="XP_034239151.1">
    <property type="nucleotide sequence ID" value="XM_034383260.1"/>
</dbReference>
<evidence type="ECO:0000313" key="3">
    <source>
        <dbReference type="RefSeq" id="XP_034239151.1"/>
    </source>
</evidence>
<evidence type="ECO:0000256" key="1">
    <source>
        <dbReference type="SAM" id="Phobius"/>
    </source>
</evidence>
<accession>A0A6P8YQD0</accession>
<reference evidence="3" key="1">
    <citation type="submission" date="2025-08" db="UniProtKB">
        <authorList>
            <consortium name="RefSeq"/>
        </authorList>
    </citation>
    <scope>IDENTIFICATION</scope>
    <source>
        <tissue evidence="3">Total insect</tissue>
    </source>
</reference>
<keyword evidence="1" id="KW-1133">Transmembrane helix</keyword>
<keyword evidence="2" id="KW-1185">Reference proteome</keyword>